<evidence type="ECO:0000313" key="2">
    <source>
        <dbReference type="Proteomes" id="UP000637632"/>
    </source>
</evidence>
<dbReference type="InterPro" id="IPR032556">
    <property type="entry name" value="DUF4936"/>
</dbReference>
<organism evidence="1 2">
    <name type="scientific">Undibacterium aquatile</name>
    <dbReference type="NCBI Taxonomy" id="1537398"/>
    <lineage>
        <taxon>Bacteria</taxon>
        <taxon>Pseudomonadati</taxon>
        <taxon>Pseudomonadota</taxon>
        <taxon>Betaproteobacteria</taxon>
        <taxon>Burkholderiales</taxon>
        <taxon>Oxalobacteraceae</taxon>
        <taxon>Undibacterium</taxon>
    </lineage>
</organism>
<dbReference type="Pfam" id="PF16290">
    <property type="entry name" value="DUF4936"/>
    <property type="match status" value="1"/>
</dbReference>
<dbReference type="Proteomes" id="UP000637632">
    <property type="component" value="Unassembled WGS sequence"/>
</dbReference>
<keyword evidence="2" id="KW-1185">Reference proteome</keyword>
<reference evidence="1 2" key="1">
    <citation type="submission" date="2020-08" db="EMBL/GenBank/DDBJ databases">
        <title>Novel species isolated from subtropical streams in China.</title>
        <authorList>
            <person name="Lu H."/>
        </authorList>
    </citation>
    <scope>NUCLEOTIDE SEQUENCE [LARGE SCALE GENOMIC DNA]</scope>
    <source>
        <strain evidence="1 2">CCTCC AB 2015119</strain>
    </source>
</reference>
<sequence length="95" mass="10827">MDCYIYFKAGTALEEKVIAAEKSLQQLVLARLGIRGKLQRRPESANDLHTWMEVYANVPGDFSALLEKLVQQTGLAELQYSERRTEYFLDVDVCA</sequence>
<name>A0ABR6XE89_9BURK</name>
<comment type="caution">
    <text evidence="1">The sequence shown here is derived from an EMBL/GenBank/DDBJ whole genome shotgun (WGS) entry which is preliminary data.</text>
</comment>
<evidence type="ECO:0000313" key="1">
    <source>
        <dbReference type="EMBL" id="MBC3811043.1"/>
    </source>
</evidence>
<dbReference type="EMBL" id="JACOFT010000002">
    <property type="protein sequence ID" value="MBC3811043.1"/>
    <property type="molecule type" value="Genomic_DNA"/>
</dbReference>
<protein>
    <submittedName>
        <fullName evidence="1">DUF4936 family protein</fullName>
    </submittedName>
</protein>
<proteinExistence type="predicted"/>
<dbReference type="RefSeq" id="WP_190478166.1">
    <property type="nucleotide sequence ID" value="NZ_JACOFT010000002.1"/>
</dbReference>
<gene>
    <name evidence="1" type="ORF">H8K26_06275</name>
</gene>
<accession>A0ABR6XE89</accession>